<protein>
    <recommendedName>
        <fullName evidence="1">Helicase C-terminal domain-containing protein</fullName>
    </recommendedName>
</protein>
<reference evidence="3" key="1">
    <citation type="journal article" date="2019" name="IScience">
        <title>Narwhal Genome Reveals Long-Term Low Genetic Diversity despite Current Large Abundance Size.</title>
        <authorList>
            <person name="Westbury M.V."/>
            <person name="Petersen B."/>
            <person name="Garde E."/>
            <person name="Heide-Jorgensen M.P."/>
            <person name="Lorenzen E.D."/>
        </authorList>
    </citation>
    <scope>NUCLEOTIDE SEQUENCE [LARGE SCALE GENOMIC DNA]</scope>
</reference>
<dbReference type="Gene3D" id="3.40.50.300">
    <property type="entry name" value="P-loop containing nucleotide triphosphate hydrolases"/>
    <property type="match status" value="1"/>
</dbReference>
<dbReference type="PROSITE" id="PS51194">
    <property type="entry name" value="HELICASE_CTER"/>
    <property type="match status" value="1"/>
</dbReference>
<name>A0A4U1EDQ4_MONMO</name>
<comment type="caution">
    <text evidence="2">The sequence shown here is derived from an EMBL/GenBank/DDBJ whole genome shotgun (WGS) entry which is preliminary data.</text>
</comment>
<sequence length="228" mass="26219">MEVFVDYETKLTLLGLQQYYKNCKLFDLVDVLEFNQVVIFVKSVECCMALARLLLEQNFPAIAIHRGMAQEEQLSCYQAVQGLPVVDRGTDIERVNTVFNYDIPEDSDTYLRHVARAGCFGTKDLAITFVSDENDANILSDVQDRFEMNVAELPEEINISTYIEQSRCINDSFTTKNSDVCRFYCVKYKTVRVIQQVVQADRKELICYSDFKQLSLTVGLNKVEMHQV</sequence>
<dbReference type="EMBL" id="RWIC01002039">
    <property type="protein sequence ID" value="TKC34148.1"/>
    <property type="molecule type" value="Genomic_DNA"/>
</dbReference>
<gene>
    <name evidence="2" type="ORF">EI555_002760</name>
</gene>
<feature type="domain" description="Helicase C-terminal" evidence="1">
    <location>
        <begin position="24"/>
        <end position="161"/>
    </location>
</feature>
<feature type="non-terminal residue" evidence="2">
    <location>
        <position position="228"/>
    </location>
</feature>
<evidence type="ECO:0000313" key="2">
    <source>
        <dbReference type="EMBL" id="TKC34148.1"/>
    </source>
</evidence>
<dbReference type="InterPro" id="IPR001650">
    <property type="entry name" value="Helicase_C-like"/>
</dbReference>
<evidence type="ECO:0000313" key="3">
    <source>
        <dbReference type="Proteomes" id="UP000308365"/>
    </source>
</evidence>
<dbReference type="Proteomes" id="UP000308365">
    <property type="component" value="Unassembled WGS sequence"/>
</dbReference>
<dbReference type="PANTHER" id="PTHR47958">
    <property type="entry name" value="ATP-DEPENDENT RNA HELICASE DBP3"/>
    <property type="match status" value="1"/>
</dbReference>
<dbReference type="InterPro" id="IPR027417">
    <property type="entry name" value="P-loop_NTPase"/>
</dbReference>
<organism evidence="2 3">
    <name type="scientific">Monodon monoceros</name>
    <name type="common">Narwhal</name>
    <name type="synonym">Ceratodon monodon</name>
    <dbReference type="NCBI Taxonomy" id="40151"/>
    <lineage>
        <taxon>Eukaryota</taxon>
        <taxon>Metazoa</taxon>
        <taxon>Chordata</taxon>
        <taxon>Craniata</taxon>
        <taxon>Vertebrata</taxon>
        <taxon>Euteleostomi</taxon>
        <taxon>Mammalia</taxon>
        <taxon>Eutheria</taxon>
        <taxon>Laurasiatheria</taxon>
        <taxon>Artiodactyla</taxon>
        <taxon>Whippomorpha</taxon>
        <taxon>Cetacea</taxon>
        <taxon>Odontoceti</taxon>
        <taxon>Monodontidae</taxon>
        <taxon>Monodon</taxon>
    </lineage>
</organism>
<accession>A0A4U1EDQ4</accession>
<proteinExistence type="predicted"/>
<dbReference type="Pfam" id="PF00271">
    <property type="entry name" value="Helicase_C"/>
    <property type="match status" value="1"/>
</dbReference>
<evidence type="ECO:0000259" key="1">
    <source>
        <dbReference type="PROSITE" id="PS51194"/>
    </source>
</evidence>
<dbReference type="SUPFAM" id="SSF52540">
    <property type="entry name" value="P-loop containing nucleoside triphosphate hydrolases"/>
    <property type="match status" value="1"/>
</dbReference>
<dbReference type="AlphaFoldDB" id="A0A4U1EDQ4"/>